<gene>
    <name evidence="1" type="ORF">VNO77_42722</name>
</gene>
<proteinExistence type="predicted"/>
<keyword evidence="2" id="KW-1185">Reference proteome</keyword>
<dbReference type="AlphaFoldDB" id="A0AAN9JVL0"/>
<name>A0AAN9JVL0_CANGL</name>
<organism evidence="1 2">
    <name type="scientific">Canavalia gladiata</name>
    <name type="common">Sword bean</name>
    <name type="synonym">Dolichos gladiatus</name>
    <dbReference type="NCBI Taxonomy" id="3824"/>
    <lineage>
        <taxon>Eukaryota</taxon>
        <taxon>Viridiplantae</taxon>
        <taxon>Streptophyta</taxon>
        <taxon>Embryophyta</taxon>
        <taxon>Tracheophyta</taxon>
        <taxon>Spermatophyta</taxon>
        <taxon>Magnoliopsida</taxon>
        <taxon>eudicotyledons</taxon>
        <taxon>Gunneridae</taxon>
        <taxon>Pentapetalae</taxon>
        <taxon>rosids</taxon>
        <taxon>fabids</taxon>
        <taxon>Fabales</taxon>
        <taxon>Fabaceae</taxon>
        <taxon>Papilionoideae</taxon>
        <taxon>50 kb inversion clade</taxon>
        <taxon>NPAAA clade</taxon>
        <taxon>indigoferoid/millettioid clade</taxon>
        <taxon>Phaseoleae</taxon>
        <taxon>Canavalia</taxon>
    </lineage>
</organism>
<dbReference type="EMBL" id="JAYMYQ010000011">
    <property type="protein sequence ID" value="KAK7304831.1"/>
    <property type="molecule type" value="Genomic_DNA"/>
</dbReference>
<protein>
    <submittedName>
        <fullName evidence="1">Uncharacterized protein</fullName>
    </submittedName>
</protein>
<comment type="caution">
    <text evidence="1">The sequence shown here is derived from an EMBL/GenBank/DDBJ whole genome shotgun (WGS) entry which is preliminary data.</text>
</comment>
<reference evidence="1 2" key="1">
    <citation type="submission" date="2024-01" db="EMBL/GenBank/DDBJ databases">
        <title>The genomes of 5 underutilized Papilionoideae crops provide insights into root nodulation and disease resistanc.</title>
        <authorList>
            <person name="Jiang F."/>
        </authorList>
    </citation>
    <scope>NUCLEOTIDE SEQUENCE [LARGE SCALE GENOMIC DNA]</scope>
    <source>
        <strain evidence="1">LVBAO_FW01</strain>
        <tissue evidence="1">Leaves</tissue>
    </source>
</reference>
<evidence type="ECO:0000313" key="2">
    <source>
        <dbReference type="Proteomes" id="UP001367508"/>
    </source>
</evidence>
<sequence length="128" mass="14569">MDAVALSLSVRCNDVLASMLCSSISTQLLTSFISYLYPLTPFVLSIYKRLILDAAEDVDARDVRIPLARKNPRRKVRDKFFEAPDVDSEASVTRTTLIGKYAYWITCSLKSLSNTYKELQWNRSYSNS</sequence>
<evidence type="ECO:0000313" key="1">
    <source>
        <dbReference type="EMBL" id="KAK7304831.1"/>
    </source>
</evidence>
<accession>A0AAN9JVL0</accession>
<dbReference type="Proteomes" id="UP001367508">
    <property type="component" value="Unassembled WGS sequence"/>
</dbReference>